<dbReference type="EMBL" id="CP051774">
    <property type="protein sequence ID" value="QJE96724.1"/>
    <property type="molecule type" value="Genomic_DNA"/>
</dbReference>
<dbReference type="KEGG" id="luo:HHL09_13340"/>
<accession>A0A858RJP0</accession>
<keyword evidence="1" id="KW-0732">Signal</keyword>
<dbReference type="Proteomes" id="UP000501812">
    <property type="component" value="Chromosome"/>
</dbReference>
<feature type="chain" id="PRO_5032585869" evidence="1">
    <location>
        <begin position="23"/>
        <end position="267"/>
    </location>
</feature>
<gene>
    <name evidence="2" type="ORF">HHL09_13340</name>
</gene>
<dbReference type="AlphaFoldDB" id="A0A858RJP0"/>
<reference evidence="2 3" key="1">
    <citation type="submission" date="2020-04" db="EMBL/GenBank/DDBJ databases">
        <title>Luteolibacter sp. G-1-1-1 isolated from soil.</title>
        <authorList>
            <person name="Dahal R.H."/>
        </authorList>
    </citation>
    <scope>NUCLEOTIDE SEQUENCE [LARGE SCALE GENOMIC DNA]</scope>
    <source>
        <strain evidence="2 3">G-1-1-1</strain>
    </source>
</reference>
<evidence type="ECO:0000313" key="3">
    <source>
        <dbReference type="Proteomes" id="UP000501812"/>
    </source>
</evidence>
<evidence type="ECO:0000256" key="1">
    <source>
        <dbReference type="SAM" id="SignalP"/>
    </source>
</evidence>
<dbReference type="RefSeq" id="WP_169455125.1">
    <property type="nucleotide sequence ID" value="NZ_CP051774.1"/>
</dbReference>
<keyword evidence="3" id="KW-1185">Reference proteome</keyword>
<evidence type="ECO:0000313" key="2">
    <source>
        <dbReference type="EMBL" id="QJE96724.1"/>
    </source>
</evidence>
<sequence length="267" mass="28568">MKKLFATLSAALLALLSSSCLDHEATITINKDGSGTITEQTLFSAEASAMMEQMAGLGGEGQDPLAKMIDAEATAASAKKMGEGVEVEKAEKIDKDGRKGGRVTYKFKDINKVKFVMGGSMADAGKSMQPPGLPEEKKPEQKPITFKLEDGKLTLTNPQDKPVTADGEKLEKPEIDEQQLAMAQGMFKDMRMALKVQFPGGIQESDADHVAGNTITLAEMEFAKLVSDPAKLKKLMELDDPAAAAKAFKGVDGLKVESKETISVTLK</sequence>
<dbReference type="PROSITE" id="PS51257">
    <property type="entry name" value="PROKAR_LIPOPROTEIN"/>
    <property type="match status" value="1"/>
</dbReference>
<feature type="signal peptide" evidence="1">
    <location>
        <begin position="1"/>
        <end position="22"/>
    </location>
</feature>
<organism evidence="2 3">
    <name type="scientific">Luteolibacter luteus</name>
    <dbReference type="NCBI Taxonomy" id="2728835"/>
    <lineage>
        <taxon>Bacteria</taxon>
        <taxon>Pseudomonadati</taxon>
        <taxon>Verrucomicrobiota</taxon>
        <taxon>Verrucomicrobiia</taxon>
        <taxon>Verrucomicrobiales</taxon>
        <taxon>Verrucomicrobiaceae</taxon>
        <taxon>Luteolibacter</taxon>
    </lineage>
</organism>
<name>A0A858RJP0_9BACT</name>
<proteinExistence type="predicted"/>
<protein>
    <submittedName>
        <fullName evidence="2">Uncharacterized protein</fullName>
    </submittedName>
</protein>